<reference evidence="3" key="1">
    <citation type="submission" date="2022-07" db="EMBL/GenBank/DDBJ databases">
        <authorList>
            <person name="Wu T."/>
        </authorList>
    </citation>
    <scope>NUCLEOTIDE SEQUENCE</scope>
    <source>
        <strain evidence="3">SD-1</strain>
    </source>
</reference>
<keyword evidence="1" id="KW-0175">Coiled coil</keyword>
<dbReference type="Proteomes" id="UP001163293">
    <property type="component" value="Chromosome"/>
</dbReference>
<feature type="compositionally biased region" description="Acidic residues" evidence="2">
    <location>
        <begin position="296"/>
        <end position="305"/>
    </location>
</feature>
<name>A0AAX3EDB5_PAEUR</name>
<evidence type="ECO:0000256" key="2">
    <source>
        <dbReference type="SAM" id="MobiDB-lite"/>
    </source>
</evidence>
<feature type="coiled-coil region" evidence="1">
    <location>
        <begin position="226"/>
        <end position="257"/>
    </location>
</feature>
<feature type="compositionally biased region" description="Basic and acidic residues" evidence="2">
    <location>
        <begin position="313"/>
        <end position="339"/>
    </location>
</feature>
<proteinExistence type="predicted"/>
<evidence type="ECO:0000313" key="3">
    <source>
        <dbReference type="EMBL" id="UYV95973.1"/>
    </source>
</evidence>
<dbReference type="RefSeq" id="WP_069694992.1">
    <property type="nucleotide sequence ID" value="NZ_CP043010.1"/>
</dbReference>
<dbReference type="AlphaFoldDB" id="A0AAX3EDB5"/>
<sequence length="339" mass="37336">MRTAGLMMNDVWADRVLRERGVQAHRYDGLDAQIGVLVDSVELKHRGKEENYRPYLHVVGELRSITPSEPLPYGITQVTYSHGQGEKVDAFYEFDDEQLVALAAKGYFSPSFTVPEQLTGIEWELPATVDALVLTPSEDQADAPVVFMNVHRIADLEIDLASTEYDLAAYFADRSRDGHGPVEAVVDQRGLRARSDAINSLFSEDELDLVAQTENLQRPGEQQPAAEGVTAQLQAVEAEIAAERERYQAELERTEGTPEHLYHERVAPALRLDGPDDAPVPADAEPDAGVAHDLDFGLDDGDTGQDDVPAPTLEERKREASRRAADLDFGEDDGHGLGH</sequence>
<evidence type="ECO:0000256" key="1">
    <source>
        <dbReference type="SAM" id="Coils"/>
    </source>
</evidence>
<dbReference type="EMBL" id="CP101185">
    <property type="protein sequence ID" value="UYV95973.1"/>
    <property type="molecule type" value="Genomic_DNA"/>
</dbReference>
<keyword evidence="4" id="KW-1185">Reference proteome</keyword>
<protein>
    <submittedName>
        <fullName evidence="3">Uncharacterized protein</fullName>
    </submittedName>
</protein>
<feature type="compositionally biased region" description="Low complexity" evidence="2">
    <location>
        <begin position="277"/>
        <end position="289"/>
    </location>
</feature>
<organism evidence="3 4">
    <name type="scientific">Paenarthrobacter ureafaciens</name>
    <dbReference type="NCBI Taxonomy" id="37931"/>
    <lineage>
        <taxon>Bacteria</taxon>
        <taxon>Bacillati</taxon>
        <taxon>Actinomycetota</taxon>
        <taxon>Actinomycetes</taxon>
        <taxon>Micrococcales</taxon>
        <taxon>Micrococcaceae</taxon>
        <taxon>Paenarthrobacter</taxon>
    </lineage>
</organism>
<accession>A0AAX3EDB5</accession>
<feature type="region of interest" description="Disordered" evidence="2">
    <location>
        <begin position="271"/>
        <end position="339"/>
    </location>
</feature>
<evidence type="ECO:0000313" key="4">
    <source>
        <dbReference type="Proteomes" id="UP001163293"/>
    </source>
</evidence>
<gene>
    <name evidence="3" type="ORF">NL394_12870</name>
</gene>